<name>A0A061SKM4_9RHOB</name>
<sequence>MIKRLFSSLALCGAMALFAPLPAMAQDAFEIPVTGDILTGWQQADGSRVAALRLTLLPGWKTYWRTPGDAGIPPQFNWSKSGNLKAVRVIWPTPEVFSQSGMRTIGYARELVLPLAIAPRRSGQPINLHATLDIGVCSDICVPQQLTLSATLDSTSAKPTPVIAAALASRPYSAKEAGVKSATCALRPTSDGLQITAKLTLPHAGGKEVVVFETPNPDLWMSETRASRSGRTLTVQAELASVSGSALAVNRSEMVITVLGKKHAVEIKGCAPG</sequence>
<comment type="caution">
    <text evidence="3">The sequence shown here is derived from an EMBL/GenBank/DDBJ whole genome shotgun (WGS) entry which is preliminary data.</text>
</comment>
<dbReference type="AlphaFoldDB" id="A0A061SKM4"/>
<dbReference type="RefSeq" id="WP_037909854.1">
    <property type="nucleotide sequence ID" value="NZ_JEMU01000013.1"/>
</dbReference>
<feature type="signal peptide" evidence="1">
    <location>
        <begin position="1"/>
        <end position="25"/>
    </location>
</feature>
<dbReference type="Proteomes" id="UP000027337">
    <property type="component" value="Unassembled WGS sequence"/>
</dbReference>
<dbReference type="STRING" id="83219.PM02_14785"/>
<gene>
    <name evidence="3" type="ORF">PM02_14785</name>
</gene>
<dbReference type="EMBL" id="JEMU01000013">
    <property type="protein sequence ID" value="KAJ02231.1"/>
    <property type="molecule type" value="Genomic_DNA"/>
</dbReference>
<protein>
    <recommendedName>
        <fullName evidence="2">Thiol:disulfide interchange protein DsbD N-terminal domain-containing protein</fullName>
    </recommendedName>
</protein>
<keyword evidence="1" id="KW-0732">Signal</keyword>
<dbReference type="eggNOG" id="COG4233">
    <property type="taxonomic scope" value="Bacteria"/>
</dbReference>
<accession>A0A061SKM4</accession>
<evidence type="ECO:0000313" key="4">
    <source>
        <dbReference type="Proteomes" id="UP000027337"/>
    </source>
</evidence>
<feature type="domain" description="Thiol:disulfide interchange protein DsbD N-terminal" evidence="2">
    <location>
        <begin position="44"/>
        <end position="149"/>
    </location>
</feature>
<keyword evidence="4" id="KW-1185">Reference proteome</keyword>
<evidence type="ECO:0000313" key="3">
    <source>
        <dbReference type="EMBL" id="KAJ02231.1"/>
    </source>
</evidence>
<proteinExistence type="predicted"/>
<dbReference type="Pfam" id="PF11412">
    <property type="entry name" value="DsbD_N"/>
    <property type="match status" value="1"/>
</dbReference>
<evidence type="ECO:0000256" key="1">
    <source>
        <dbReference type="SAM" id="SignalP"/>
    </source>
</evidence>
<evidence type="ECO:0000259" key="2">
    <source>
        <dbReference type="Pfam" id="PF11412"/>
    </source>
</evidence>
<organism evidence="3 4">
    <name type="scientific">Sulfitobacter mediterraneus</name>
    <dbReference type="NCBI Taxonomy" id="83219"/>
    <lineage>
        <taxon>Bacteria</taxon>
        <taxon>Pseudomonadati</taxon>
        <taxon>Pseudomonadota</taxon>
        <taxon>Alphaproteobacteria</taxon>
        <taxon>Rhodobacterales</taxon>
        <taxon>Roseobacteraceae</taxon>
        <taxon>Sulfitobacter</taxon>
    </lineage>
</organism>
<reference evidence="3 4" key="1">
    <citation type="journal article" date="2014" name="Genome Announc.">
        <title>Draft Genome Sequences of Two Isolates of the Roseobacter Group, Sulfitobacter sp. Strains 3SOLIMAR09 and 1FIGIMAR09, from Harbors of Mallorca Island (Mediterranean Sea).</title>
        <authorList>
            <person name="Mas-Llado M."/>
            <person name="Pina-Villalonga J.M."/>
            <person name="Brunet-Galmes I."/>
            <person name="Nogales B."/>
            <person name="Bosch R."/>
        </authorList>
    </citation>
    <scope>NUCLEOTIDE SEQUENCE [LARGE SCALE GENOMIC DNA]</scope>
    <source>
        <strain evidence="3 4">1FIGIMAR09</strain>
    </source>
</reference>
<feature type="chain" id="PRO_5001606517" description="Thiol:disulfide interchange protein DsbD N-terminal domain-containing protein" evidence="1">
    <location>
        <begin position="26"/>
        <end position="273"/>
    </location>
</feature>
<dbReference type="InterPro" id="IPR028250">
    <property type="entry name" value="DsbDN"/>
</dbReference>